<dbReference type="EMBL" id="LDPR01000010">
    <property type="protein sequence ID" value="KLO36196.1"/>
    <property type="molecule type" value="Genomic_DNA"/>
</dbReference>
<organism evidence="1 2">
    <name type="scientific">Mycobacterium haemophilum</name>
    <dbReference type="NCBI Taxonomy" id="29311"/>
    <lineage>
        <taxon>Bacteria</taxon>
        <taxon>Bacillati</taxon>
        <taxon>Actinomycetota</taxon>
        <taxon>Actinomycetes</taxon>
        <taxon>Mycobacteriales</taxon>
        <taxon>Mycobacteriaceae</taxon>
        <taxon>Mycobacterium</taxon>
    </lineage>
</organism>
<name>A0A0I9U2D4_9MYCO</name>
<reference evidence="1 2" key="1">
    <citation type="submission" date="2015-05" db="EMBL/GenBank/DDBJ databases">
        <title>Genome sequence of Mycobacterium haemophilum.</title>
        <authorList>
            <person name="Greninger A.L."/>
            <person name="Cunningham G."/>
            <person name="Miller S."/>
        </authorList>
    </citation>
    <scope>NUCLEOTIDE SEQUENCE [LARGE SCALE GENOMIC DNA]</scope>
    <source>
        <strain evidence="2">UC1</strain>
    </source>
</reference>
<gene>
    <name evidence="1" type="ORF">ABH38_13490</name>
</gene>
<evidence type="ECO:0008006" key="3">
    <source>
        <dbReference type="Google" id="ProtNLM"/>
    </source>
</evidence>
<dbReference type="PATRIC" id="fig|29311.18.peg.4309"/>
<proteinExistence type="predicted"/>
<sequence>MANRPAHVADVCRIASSMPHITRLEGPKGNAIYQVGGKSFVFFRTPQPDATDPDTGERYTDVIMIWVESESDKLALIQDPASPFFSTDHFDGHPSVLVRASRLSEISITELTELIQDAWLSRASKKRAAAWFAAQQSVTPADVEPRQNGT</sequence>
<dbReference type="Proteomes" id="UP000036334">
    <property type="component" value="Unassembled WGS sequence"/>
</dbReference>
<accession>A0A0I9U2D4</accession>
<dbReference type="InterPro" id="IPR058532">
    <property type="entry name" value="YjbR/MT2646/Rv2570-like"/>
</dbReference>
<dbReference type="RefSeq" id="WP_047314857.1">
    <property type="nucleotide sequence ID" value="NZ_LDPQ01000008.1"/>
</dbReference>
<dbReference type="OrthoDB" id="954305at2"/>
<dbReference type="Pfam" id="PF04237">
    <property type="entry name" value="YjbR"/>
    <property type="match status" value="1"/>
</dbReference>
<evidence type="ECO:0000313" key="1">
    <source>
        <dbReference type="EMBL" id="KLO36196.1"/>
    </source>
</evidence>
<comment type="caution">
    <text evidence="1">The sequence shown here is derived from an EMBL/GenBank/DDBJ whole genome shotgun (WGS) entry which is preliminary data.</text>
</comment>
<dbReference type="STRING" id="1202450.B586_03475"/>
<dbReference type="AlphaFoldDB" id="A0A0I9U2D4"/>
<evidence type="ECO:0000313" key="2">
    <source>
        <dbReference type="Proteomes" id="UP000036334"/>
    </source>
</evidence>
<protein>
    <recommendedName>
        <fullName evidence="3">MmcQ/YjbR family DNA-binding protein</fullName>
    </recommendedName>
</protein>
<keyword evidence="2" id="KW-1185">Reference proteome</keyword>